<keyword evidence="4" id="KW-0964">Secreted</keyword>
<comment type="subcellular location">
    <subcellularLocation>
        <location evidence="2">Secreted</location>
    </subcellularLocation>
</comment>
<evidence type="ECO:0000256" key="3">
    <source>
        <dbReference type="ARBA" id="ARBA00008327"/>
    </source>
</evidence>
<dbReference type="Pfam" id="PF03002">
    <property type="entry name" value="Somatostatin"/>
    <property type="match status" value="1"/>
</dbReference>
<dbReference type="GO" id="GO:0005576">
    <property type="term" value="C:extracellular region"/>
    <property type="evidence" value="ECO:0007669"/>
    <property type="project" value="UniProtKB-SubCell"/>
</dbReference>
<evidence type="ECO:0000256" key="5">
    <source>
        <dbReference type="ARBA" id="ARBA00022702"/>
    </source>
</evidence>
<keyword evidence="6" id="KW-1015">Disulfide bond</keyword>
<evidence type="ECO:0000256" key="4">
    <source>
        <dbReference type="ARBA" id="ARBA00022525"/>
    </source>
</evidence>
<protein>
    <recommendedName>
        <fullName evidence="7">Somatostatin/Cortistatin C-terminal domain-containing protein</fullName>
    </recommendedName>
</protein>
<evidence type="ECO:0000256" key="6">
    <source>
        <dbReference type="ARBA" id="ARBA00023157"/>
    </source>
</evidence>
<keyword evidence="5" id="KW-0372">Hormone</keyword>
<feature type="domain" description="Somatostatin/Cortistatin C-terminal" evidence="7">
    <location>
        <begin position="118"/>
        <end position="133"/>
    </location>
</feature>
<dbReference type="GO" id="GO:0005179">
    <property type="term" value="F:hormone activity"/>
    <property type="evidence" value="ECO:0007669"/>
    <property type="project" value="UniProtKB-KW"/>
</dbReference>
<comment type="similarity">
    <text evidence="3">Belongs to the somatostatin family.</text>
</comment>
<evidence type="ECO:0000313" key="9">
    <source>
        <dbReference type="Proteomes" id="UP000694389"/>
    </source>
</evidence>
<evidence type="ECO:0000256" key="2">
    <source>
        <dbReference type="ARBA" id="ARBA00004613"/>
    </source>
</evidence>
<proteinExistence type="inferred from homology"/>
<dbReference type="AlphaFoldDB" id="A0A8C4DKL0"/>
<evidence type="ECO:0000313" key="8">
    <source>
        <dbReference type="Ensembl" id="ENSDLAP00005004202.1"/>
    </source>
</evidence>
<dbReference type="Proteomes" id="UP000694389">
    <property type="component" value="Unassembled WGS sequence"/>
</dbReference>
<name>A0A8C4DKL0_DICLA</name>
<reference evidence="8" key="1">
    <citation type="submission" date="2025-08" db="UniProtKB">
        <authorList>
            <consortium name="Ensembl"/>
        </authorList>
    </citation>
    <scope>IDENTIFICATION</scope>
</reference>
<dbReference type="InterPro" id="IPR018142">
    <property type="entry name" value="Somatostatin/Cortistatin_C"/>
</dbReference>
<evidence type="ECO:0000259" key="7">
    <source>
        <dbReference type="Pfam" id="PF03002"/>
    </source>
</evidence>
<organism evidence="8 9">
    <name type="scientific">Dicentrarchus labrax</name>
    <name type="common">European seabass</name>
    <name type="synonym">Morone labrax</name>
    <dbReference type="NCBI Taxonomy" id="13489"/>
    <lineage>
        <taxon>Eukaryota</taxon>
        <taxon>Metazoa</taxon>
        <taxon>Chordata</taxon>
        <taxon>Craniata</taxon>
        <taxon>Vertebrata</taxon>
        <taxon>Euteleostomi</taxon>
        <taxon>Actinopterygii</taxon>
        <taxon>Neopterygii</taxon>
        <taxon>Teleostei</taxon>
        <taxon>Neoteleostei</taxon>
        <taxon>Acanthomorphata</taxon>
        <taxon>Eupercaria</taxon>
        <taxon>Moronidae</taxon>
        <taxon>Dicentrarchus</taxon>
    </lineage>
</organism>
<evidence type="ECO:0000256" key="1">
    <source>
        <dbReference type="ARBA" id="ARBA00003524"/>
    </source>
</evidence>
<reference evidence="8" key="2">
    <citation type="submission" date="2025-09" db="UniProtKB">
        <authorList>
            <consortium name="Ensembl"/>
        </authorList>
    </citation>
    <scope>IDENTIFICATION</scope>
</reference>
<sequence>MLGCLAKKNSFNKKHTSQIAQLRMAHILCILALLCFASRVVENTETEQKLKDLQLQQDSLSWLDKLQEKQESTTKQNLVDLFYKLFKSENGIILQGPADTEKKEKNRRGLYGRTTQSRRAGCRVFFWKSWTSC</sequence>
<dbReference type="Ensembl" id="ENSDLAT00005004349.2">
    <property type="protein sequence ID" value="ENSDLAP00005004202.1"/>
    <property type="gene ID" value="ENSDLAG00005001901.2"/>
</dbReference>
<comment type="function">
    <text evidence="1">Somatostatin inhibits the release of somatotropin.</text>
</comment>
<keyword evidence="9" id="KW-1185">Reference proteome</keyword>
<accession>A0A8C4DKL0</accession>
<dbReference type="GeneTree" id="ENSGT00940000177127"/>